<gene>
    <name evidence="2" type="ORF">SAMN04488128_102322</name>
</gene>
<keyword evidence="3" id="KW-1185">Reference proteome</keyword>
<feature type="transmembrane region" description="Helical" evidence="1">
    <location>
        <begin position="21"/>
        <end position="36"/>
    </location>
</feature>
<feature type="transmembrane region" description="Helical" evidence="1">
    <location>
        <begin position="42"/>
        <end position="59"/>
    </location>
</feature>
<name>A0A1T4QE06_9BACT</name>
<sequence length="70" mass="8157">MHQQKNIVMRIGLFIYQHRQTIIEAGLLIAALAGLWRVNNWFLSFICGVASGYLFFRLAERVAQHRIRKA</sequence>
<evidence type="ECO:0000256" key="1">
    <source>
        <dbReference type="SAM" id="Phobius"/>
    </source>
</evidence>
<dbReference type="STRING" id="634771.SAMN04488128_102322"/>
<accession>A0A1T4QE06</accession>
<evidence type="ECO:0000313" key="3">
    <source>
        <dbReference type="Proteomes" id="UP000190367"/>
    </source>
</evidence>
<proteinExistence type="predicted"/>
<dbReference type="AlphaFoldDB" id="A0A1T4QE06"/>
<keyword evidence="1" id="KW-0812">Transmembrane</keyword>
<keyword evidence="1" id="KW-0472">Membrane</keyword>
<dbReference type="Proteomes" id="UP000190367">
    <property type="component" value="Unassembled WGS sequence"/>
</dbReference>
<protein>
    <submittedName>
        <fullName evidence="2">Uncharacterized protein</fullName>
    </submittedName>
</protein>
<organism evidence="2 3">
    <name type="scientific">Chitinophaga eiseniae</name>
    <dbReference type="NCBI Taxonomy" id="634771"/>
    <lineage>
        <taxon>Bacteria</taxon>
        <taxon>Pseudomonadati</taxon>
        <taxon>Bacteroidota</taxon>
        <taxon>Chitinophagia</taxon>
        <taxon>Chitinophagales</taxon>
        <taxon>Chitinophagaceae</taxon>
        <taxon>Chitinophaga</taxon>
    </lineage>
</organism>
<reference evidence="3" key="1">
    <citation type="submission" date="2017-02" db="EMBL/GenBank/DDBJ databases">
        <authorList>
            <person name="Varghese N."/>
            <person name="Submissions S."/>
        </authorList>
    </citation>
    <scope>NUCLEOTIDE SEQUENCE [LARGE SCALE GENOMIC DNA]</scope>
    <source>
        <strain evidence="3">DSM 22224</strain>
    </source>
</reference>
<dbReference type="EMBL" id="FUWZ01000002">
    <property type="protein sequence ID" value="SKA01935.1"/>
    <property type="molecule type" value="Genomic_DNA"/>
</dbReference>
<evidence type="ECO:0000313" key="2">
    <source>
        <dbReference type="EMBL" id="SKA01935.1"/>
    </source>
</evidence>
<keyword evidence="1" id="KW-1133">Transmembrane helix</keyword>